<proteinExistence type="predicted"/>
<accession>A0ABQ9DUS5</accession>
<organism evidence="1 2">
    <name type="scientific">Willisornis vidua</name>
    <name type="common">Xingu scale-backed antbird</name>
    <dbReference type="NCBI Taxonomy" id="1566151"/>
    <lineage>
        <taxon>Eukaryota</taxon>
        <taxon>Metazoa</taxon>
        <taxon>Chordata</taxon>
        <taxon>Craniata</taxon>
        <taxon>Vertebrata</taxon>
        <taxon>Euteleostomi</taxon>
        <taxon>Archelosauria</taxon>
        <taxon>Archosauria</taxon>
        <taxon>Dinosauria</taxon>
        <taxon>Saurischia</taxon>
        <taxon>Theropoda</taxon>
        <taxon>Coelurosauria</taxon>
        <taxon>Aves</taxon>
        <taxon>Neognathae</taxon>
        <taxon>Neoaves</taxon>
        <taxon>Telluraves</taxon>
        <taxon>Australaves</taxon>
        <taxon>Passeriformes</taxon>
        <taxon>Thamnophilidae</taxon>
        <taxon>Willisornis</taxon>
    </lineage>
</organism>
<reference evidence="1" key="1">
    <citation type="submission" date="2019-10" db="EMBL/GenBank/DDBJ databases">
        <authorList>
            <person name="Soares A.E.R."/>
            <person name="Aleixo A."/>
            <person name="Schneider P."/>
            <person name="Miyaki C.Y."/>
            <person name="Schneider M.P."/>
            <person name="Mello C."/>
            <person name="Vasconcelos A.T.R."/>
        </authorList>
    </citation>
    <scope>NUCLEOTIDE SEQUENCE</scope>
    <source>
        <tissue evidence="1">Muscle</tissue>
    </source>
</reference>
<dbReference type="PANTHER" id="PTHR33332">
    <property type="entry name" value="REVERSE TRANSCRIPTASE DOMAIN-CONTAINING PROTEIN"/>
    <property type="match status" value="1"/>
</dbReference>
<keyword evidence="2" id="KW-1185">Reference proteome</keyword>
<sequence>MFLNFVIDTVILLIQQGHVLGPALGSQLQAVLWAGAKCPESCHRTKDWGWGVGVAGECQLTVSEHQQQCAQVSDILACISSSVASRTRVVIVPLYLALVRTYLESSSVQLWPPLLEKDIEVLECVQRRATNLRKSLEHKSYEECLRNLGIFSLEKRRLSEDLIAHCLCMKEDCSQVEAGLFSQAMSNRVRGNGFKLQQVWFRLDIRKNFFTKSVKHWKRLCREVVESSPLVVFT</sequence>
<gene>
    <name evidence="1" type="ORF">WISP_14327</name>
</gene>
<name>A0ABQ9DUS5_9PASS</name>
<evidence type="ECO:0000313" key="1">
    <source>
        <dbReference type="EMBL" id="KAJ7426621.1"/>
    </source>
</evidence>
<evidence type="ECO:0000313" key="2">
    <source>
        <dbReference type="Proteomes" id="UP001145742"/>
    </source>
</evidence>
<dbReference type="EMBL" id="WHWB01032184">
    <property type="protein sequence ID" value="KAJ7426621.1"/>
    <property type="molecule type" value="Genomic_DNA"/>
</dbReference>
<protein>
    <submittedName>
        <fullName evidence="1">Uncharacterized protein</fullName>
    </submittedName>
</protein>
<dbReference type="Proteomes" id="UP001145742">
    <property type="component" value="Unassembled WGS sequence"/>
</dbReference>
<comment type="caution">
    <text evidence="1">The sequence shown here is derived from an EMBL/GenBank/DDBJ whole genome shotgun (WGS) entry which is preliminary data.</text>
</comment>